<evidence type="ECO:0000313" key="8">
    <source>
        <dbReference type="Proteomes" id="UP000295717"/>
    </source>
</evidence>
<evidence type="ECO:0000256" key="3">
    <source>
        <dbReference type="ARBA" id="ARBA00022692"/>
    </source>
</evidence>
<dbReference type="InterPro" id="IPR005598">
    <property type="entry name" value="ATP_synth_I"/>
</dbReference>
<feature type="transmembrane region" description="Helical" evidence="6">
    <location>
        <begin position="45"/>
        <end position="66"/>
    </location>
</feature>
<dbReference type="AlphaFoldDB" id="A0A4R3MTT0"/>
<comment type="caution">
    <text evidence="7">The sequence shown here is derived from an EMBL/GenBank/DDBJ whole genome shotgun (WGS) entry which is preliminary data.</text>
</comment>
<dbReference type="EMBL" id="SMAO01000009">
    <property type="protein sequence ID" value="TCT19127.1"/>
    <property type="molecule type" value="Genomic_DNA"/>
</dbReference>
<feature type="transmembrane region" description="Helical" evidence="6">
    <location>
        <begin position="108"/>
        <end position="127"/>
    </location>
</feature>
<organism evidence="7 8">
    <name type="scientific">Thiobaca trueperi</name>
    <dbReference type="NCBI Taxonomy" id="127458"/>
    <lineage>
        <taxon>Bacteria</taxon>
        <taxon>Pseudomonadati</taxon>
        <taxon>Pseudomonadota</taxon>
        <taxon>Gammaproteobacteria</taxon>
        <taxon>Chromatiales</taxon>
        <taxon>Chromatiaceae</taxon>
        <taxon>Thiobaca</taxon>
    </lineage>
</organism>
<proteinExistence type="predicted"/>
<feature type="transmembrane region" description="Helical" evidence="6">
    <location>
        <begin position="78"/>
        <end position="102"/>
    </location>
</feature>
<keyword evidence="3 6" id="KW-0812">Transmembrane</keyword>
<keyword evidence="2" id="KW-1003">Cell membrane</keyword>
<dbReference type="GO" id="GO:0005886">
    <property type="term" value="C:plasma membrane"/>
    <property type="evidence" value="ECO:0007669"/>
    <property type="project" value="UniProtKB-SubCell"/>
</dbReference>
<accession>A0A4R3MTT0</accession>
<protein>
    <submittedName>
        <fullName evidence="7">ATP synthase protein I</fullName>
    </submittedName>
</protein>
<evidence type="ECO:0000256" key="1">
    <source>
        <dbReference type="ARBA" id="ARBA00004651"/>
    </source>
</evidence>
<keyword evidence="5 6" id="KW-0472">Membrane</keyword>
<sequence>MCAPHDDDLMQQPDTLQARKILKIQAILGLVSVACALPFGDSVALSVLIGAGVCLLANALLAVWVFRDYRAQALERLVLRFYGAETAKIVLILVLFAVAFATLDNLNIPALLGAYFVIQVAPTLIAAQSGNRTTK</sequence>
<evidence type="ECO:0000256" key="5">
    <source>
        <dbReference type="ARBA" id="ARBA00023136"/>
    </source>
</evidence>
<evidence type="ECO:0000313" key="7">
    <source>
        <dbReference type="EMBL" id="TCT19127.1"/>
    </source>
</evidence>
<reference evidence="7 8" key="1">
    <citation type="submission" date="2019-03" db="EMBL/GenBank/DDBJ databases">
        <title>Genomic Encyclopedia of Type Strains, Phase IV (KMG-IV): sequencing the most valuable type-strain genomes for metagenomic binning, comparative biology and taxonomic classification.</title>
        <authorList>
            <person name="Goeker M."/>
        </authorList>
    </citation>
    <scope>NUCLEOTIDE SEQUENCE [LARGE SCALE GENOMIC DNA]</scope>
    <source>
        <strain evidence="7 8">DSM 13587</strain>
    </source>
</reference>
<evidence type="ECO:0000256" key="6">
    <source>
        <dbReference type="SAM" id="Phobius"/>
    </source>
</evidence>
<comment type="subcellular location">
    <subcellularLocation>
        <location evidence="1">Cell membrane</location>
        <topology evidence="1">Multi-pass membrane protein</topology>
    </subcellularLocation>
</comment>
<evidence type="ECO:0000256" key="4">
    <source>
        <dbReference type="ARBA" id="ARBA00022989"/>
    </source>
</evidence>
<keyword evidence="8" id="KW-1185">Reference proteome</keyword>
<gene>
    <name evidence="7" type="ORF">EDC35_1095</name>
</gene>
<dbReference type="Pfam" id="PF03899">
    <property type="entry name" value="ATP-synt_I"/>
    <property type="match status" value="1"/>
</dbReference>
<dbReference type="Proteomes" id="UP000295717">
    <property type="component" value="Unassembled WGS sequence"/>
</dbReference>
<name>A0A4R3MTT0_9GAMM</name>
<evidence type="ECO:0000256" key="2">
    <source>
        <dbReference type="ARBA" id="ARBA00022475"/>
    </source>
</evidence>
<keyword evidence="4 6" id="KW-1133">Transmembrane helix</keyword>
<feature type="transmembrane region" description="Helical" evidence="6">
    <location>
        <begin position="21"/>
        <end position="39"/>
    </location>
</feature>